<evidence type="ECO:0000256" key="3">
    <source>
        <dbReference type="ARBA" id="ARBA00023163"/>
    </source>
</evidence>
<sequence length="204" mass="22406">MSWSPDHKERSRQRILMTAARLFAQQGFDQVSIDQVMSAAGMTRGAFYAHFTSKSELYGEAILTAARNARDTRLGPNAETDQHLERVVNAYLSGEHVSGDGLHCPLAFLVSDIAQRDEQVRDIWTRVFRGLVDVVRQEQDDSGYARALQHVVMMIGGVAIARALNDEALIRTLLESCRTAILDASIDTTKAGTIGICRTPSASA</sequence>
<feature type="domain" description="HTH tetR-type" evidence="5">
    <location>
        <begin position="9"/>
        <end position="69"/>
    </location>
</feature>
<evidence type="ECO:0000313" key="7">
    <source>
        <dbReference type="Proteomes" id="UP000629025"/>
    </source>
</evidence>
<dbReference type="Pfam" id="PF00440">
    <property type="entry name" value="TetR_N"/>
    <property type="match status" value="1"/>
</dbReference>
<dbReference type="InterPro" id="IPR036271">
    <property type="entry name" value="Tet_transcr_reg_TetR-rel_C_sf"/>
</dbReference>
<evidence type="ECO:0000313" key="6">
    <source>
        <dbReference type="EMBL" id="GGC01959.1"/>
    </source>
</evidence>
<proteinExistence type="predicted"/>
<accession>A0ABQ1KL28</accession>
<dbReference type="InterPro" id="IPR009057">
    <property type="entry name" value="Homeodomain-like_sf"/>
</dbReference>
<keyword evidence="7" id="KW-1185">Reference proteome</keyword>
<keyword evidence="3" id="KW-0804">Transcription</keyword>
<feature type="DNA-binding region" description="H-T-H motif" evidence="4">
    <location>
        <begin position="32"/>
        <end position="51"/>
    </location>
</feature>
<dbReference type="PANTHER" id="PTHR47506">
    <property type="entry name" value="TRANSCRIPTIONAL REGULATORY PROTEIN"/>
    <property type="match status" value="1"/>
</dbReference>
<evidence type="ECO:0000259" key="5">
    <source>
        <dbReference type="PROSITE" id="PS50977"/>
    </source>
</evidence>
<dbReference type="RefSeq" id="WP_188749798.1">
    <property type="nucleotide sequence ID" value="NZ_BMIJ01000006.1"/>
</dbReference>
<dbReference type="InterPro" id="IPR001647">
    <property type="entry name" value="HTH_TetR"/>
</dbReference>
<protein>
    <submittedName>
        <fullName evidence="6">TetR family transcriptional regulator</fullName>
    </submittedName>
</protein>
<evidence type="ECO:0000256" key="1">
    <source>
        <dbReference type="ARBA" id="ARBA00023015"/>
    </source>
</evidence>
<dbReference type="EMBL" id="BMIJ01000006">
    <property type="protein sequence ID" value="GGC01959.1"/>
    <property type="molecule type" value="Genomic_DNA"/>
</dbReference>
<name>A0ABQ1KL28_9GAMM</name>
<dbReference type="PRINTS" id="PR00455">
    <property type="entry name" value="HTHTETR"/>
</dbReference>
<organism evidence="6 7">
    <name type="scientific">Marinobacterium zhoushanense</name>
    <dbReference type="NCBI Taxonomy" id="1679163"/>
    <lineage>
        <taxon>Bacteria</taxon>
        <taxon>Pseudomonadati</taxon>
        <taxon>Pseudomonadota</taxon>
        <taxon>Gammaproteobacteria</taxon>
        <taxon>Oceanospirillales</taxon>
        <taxon>Oceanospirillaceae</taxon>
        <taxon>Marinobacterium</taxon>
    </lineage>
</organism>
<comment type="caution">
    <text evidence="6">The sequence shown here is derived from an EMBL/GenBank/DDBJ whole genome shotgun (WGS) entry which is preliminary data.</text>
</comment>
<reference evidence="7" key="1">
    <citation type="journal article" date="2019" name="Int. J. Syst. Evol. Microbiol.">
        <title>The Global Catalogue of Microorganisms (GCM) 10K type strain sequencing project: providing services to taxonomists for standard genome sequencing and annotation.</title>
        <authorList>
            <consortium name="The Broad Institute Genomics Platform"/>
            <consortium name="The Broad Institute Genome Sequencing Center for Infectious Disease"/>
            <person name="Wu L."/>
            <person name="Ma J."/>
        </authorList>
    </citation>
    <scope>NUCLEOTIDE SEQUENCE [LARGE SCALE GENOMIC DNA]</scope>
    <source>
        <strain evidence="7">CGMCC 1.15341</strain>
    </source>
</reference>
<evidence type="ECO:0000256" key="4">
    <source>
        <dbReference type="PROSITE-ProRule" id="PRU00335"/>
    </source>
</evidence>
<dbReference type="Gene3D" id="1.10.10.60">
    <property type="entry name" value="Homeodomain-like"/>
    <property type="match status" value="1"/>
</dbReference>
<dbReference type="SUPFAM" id="SSF48498">
    <property type="entry name" value="Tetracyclin repressor-like, C-terminal domain"/>
    <property type="match status" value="1"/>
</dbReference>
<gene>
    <name evidence="6" type="ORF">GCM10011352_30170</name>
</gene>
<keyword evidence="2 4" id="KW-0238">DNA-binding</keyword>
<keyword evidence="1" id="KW-0805">Transcription regulation</keyword>
<dbReference type="Proteomes" id="UP000629025">
    <property type="component" value="Unassembled WGS sequence"/>
</dbReference>
<dbReference type="PANTHER" id="PTHR47506:SF7">
    <property type="entry name" value="TRANSCRIPTIONAL REGULATORY PROTEIN"/>
    <property type="match status" value="1"/>
</dbReference>
<dbReference type="Gene3D" id="1.10.357.10">
    <property type="entry name" value="Tetracycline Repressor, domain 2"/>
    <property type="match status" value="1"/>
</dbReference>
<dbReference type="PROSITE" id="PS50977">
    <property type="entry name" value="HTH_TETR_2"/>
    <property type="match status" value="1"/>
</dbReference>
<evidence type="ECO:0000256" key="2">
    <source>
        <dbReference type="ARBA" id="ARBA00023125"/>
    </source>
</evidence>
<dbReference type="SUPFAM" id="SSF46689">
    <property type="entry name" value="Homeodomain-like"/>
    <property type="match status" value="1"/>
</dbReference>